<dbReference type="InterPro" id="IPR045318">
    <property type="entry name" value="EZH1/2-like"/>
</dbReference>
<evidence type="ECO:0000313" key="9">
    <source>
        <dbReference type="EnsemblMetazoa" id="Aqu2.1.20881_001"/>
    </source>
</evidence>
<evidence type="ECO:0000256" key="3">
    <source>
        <dbReference type="ARBA" id="ARBA00022679"/>
    </source>
</evidence>
<feature type="domain" description="CXC" evidence="8">
    <location>
        <begin position="6"/>
        <end position="108"/>
    </location>
</feature>
<organism evidence="9">
    <name type="scientific">Amphimedon queenslandica</name>
    <name type="common">Sponge</name>
    <dbReference type="NCBI Taxonomy" id="400682"/>
    <lineage>
        <taxon>Eukaryota</taxon>
        <taxon>Metazoa</taxon>
        <taxon>Porifera</taxon>
        <taxon>Demospongiae</taxon>
        <taxon>Heteroscleromorpha</taxon>
        <taxon>Haplosclerida</taxon>
        <taxon>Niphatidae</taxon>
        <taxon>Amphimedon</taxon>
    </lineage>
</organism>
<reference evidence="9" key="1">
    <citation type="submission" date="2017-05" db="UniProtKB">
        <authorList>
            <consortium name="EnsemblMetazoa"/>
        </authorList>
    </citation>
    <scope>IDENTIFICATION</scope>
</reference>
<evidence type="ECO:0000259" key="8">
    <source>
        <dbReference type="PROSITE" id="PS51633"/>
    </source>
</evidence>
<proteinExistence type="predicted"/>
<dbReference type="GO" id="GO:0003682">
    <property type="term" value="F:chromatin binding"/>
    <property type="evidence" value="ECO:0007669"/>
    <property type="project" value="TreeGrafter"/>
</dbReference>
<dbReference type="InParanoid" id="A0A1X7U063"/>
<evidence type="ECO:0000256" key="2">
    <source>
        <dbReference type="ARBA" id="ARBA00022603"/>
    </source>
</evidence>
<dbReference type="GO" id="GO:0031507">
    <property type="term" value="P:heterochromatin formation"/>
    <property type="evidence" value="ECO:0007669"/>
    <property type="project" value="TreeGrafter"/>
</dbReference>
<dbReference type="STRING" id="400682.A0A1X7U063"/>
<keyword evidence="2" id="KW-0489">Methyltransferase</keyword>
<keyword evidence="4" id="KW-0949">S-adenosyl-L-methionine</keyword>
<accession>A0A1X7U063</accession>
<dbReference type="EC" id="2.1.1.356" evidence="1"/>
<dbReference type="PANTHER" id="PTHR45747:SF4">
    <property type="entry name" value="HISTONE-LYSINE N-METHYLTRANSFERASE E(Z)"/>
    <property type="match status" value="1"/>
</dbReference>
<evidence type="ECO:0000256" key="5">
    <source>
        <dbReference type="ARBA" id="ARBA00023015"/>
    </source>
</evidence>
<dbReference type="SMART" id="SM01114">
    <property type="entry name" value="CXC"/>
    <property type="match status" value="1"/>
</dbReference>
<name>A0A1X7U063_AMPQE</name>
<evidence type="ECO:0000256" key="1">
    <source>
        <dbReference type="ARBA" id="ARBA00012186"/>
    </source>
</evidence>
<dbReference type="EnsemblMetazoa" id="Aqu2.1.20881_001">
    <property type="protein sequence ID" value="Aqu2.1.20881_001"/>
    <property type="gene ID" value="Aqu2.1.20881"/>
</dbReference>
<dbReference type="InterPro" id="IPR026489">
    <property type="entry name" value="CXC_dom"/>
</dbReference>
<dbReference type="Pfam" id="PF00856">
    <property type="entry name" value="SET"/>
    <property type="match status" value="1"/>
</dbReference>
<dbReference type="GO" id="GO:0032259">
    <property type="term" value="P:methylation"/>
    <property type="evidence" value="ECO:0007669"/>
    <property type="project" value="UniProtKB-KW"/>
</dbReference>
<dbReference type="PANTHER" id="PTHR45747">
    <property type="entry name" value="HISTONE-LYSINE N-METHYLTRANSFERASE E(Z)"/>
    <property type="match status" value="1"/>
</dbReference>
<dbReference type="PROSITE" id="PS51633">
    <property type="entry name" value="CXC"/>
    <property type="match status" value="1"/>
</dbReference>
<evidence type="ECO:0000256" key="4">
    <source>
        <dbReference type="ARBA" id="ARBA00022691"/>
    </source>
</evidence>
<keyword evidence="6" id="KW-0804">Transcription</keyword>
<dbReference type="InterPro" id="IPR001214">
    <property type="entry name" value="SET_dom"/>
</dbReference>
<evidence type="ECO:0000256" key="6">
    <source>
        <dbReference type="ARBA" id="ARBA00023163"/>
    </source>
</evidence>
<dbReference type="InterPro" id="IPR041355">
    <property type="entry name" value="Pre-SET_CXC"/>
</dbReference>
<dbReference type="GO" id="GO:0035098">
    <property type="term" value="C:ESC/E(Z) complex"/>
    <property type="evidence" value="ECO:0007669"/>
    <property type="project" value="TreeGrafter"/>
</dbReference>
<dbReference type="SUPFAM" id="SSF82199">
    <property type="entry name" value="SET domain"/>
    <property type="match status" value="1"/>
</dbReference>
<dbReference type="Gene3D" id="2.170.270.10">
    <property type="entry name" value="SET domain"/>
    <property type="match status" value="1"/>
</dbReference>
<evidence type="ECO:0000256" key="7">
    <source>
        <dbReference type="ARBA" id="ARBA00048568"/>
    </source>
</evidence>
<dbReference type="InterPro" id="IPR033467">
    <property type="entry name" value="Tesmin/TSO1-like_CXC"/>
</dbReference>
<keyword evidence="5" id="KW-0805">Transcription regulation</keyword>
<protein>
    <recommendedName>
        <fullName evidence="1">[histone H3]-lysine(27) N-trimethyltransferase</fullName>
        <ecNumber evidence="1">2.1.1.356</ecNumber>
    </recommendedName>
</protein>
<dbReference type="GO" id="GO:0140951">
    <property type="term" value="F:histone H3K27 trimethyltransferase activity"/>
    <property type="evidence" value="ECO:0007669"/>
    <property type="project" value="UniProtKB-EC"/>
</dbReference>
<comment type="catalytic activity">
    <reaction evidence="7">
        <text>L-lysyl(27)-[histone H3] + 3 S-adenosyl-L-methionine = N(6),N(6),N(6)-trimethyl-L-lysyl(27)-[histone H3] + 3 S-adenosyl-L-homocysteine + 3 H(+)</text>
        <dbReference type="Rhea" id="RHEA:60292"/>
        <dbReference type="Rhea" id="RHEA-COMP:15535"/>
        <dbReference type="Rhea" id="RHEA-COMP:15548"/>
        <dbReference type="ChEBI" id="CHEBI:15378"/>
        <dbReference type="ChEBI" id="CHEBI:29969"/>
        <dbReference type="ChEBI" id="CHEBI:57856"/>
        <dbReference type="ChEBI" id="CHEBI:59789"/>
        <dbReference type="ChEBI" id="CHEBI:61961"/>
        <dbReference type="EC" id="2.1.1.356"/>
    </reaction>
</comment>
<dbReference type="Pfam" id="PF18264">
    <property type="entry name" value="preSET_CXC"/>
    <property type="match status" value="1"/>
</dbReference>
<keyword evidence="3" id="KW-0808">Transferase</keyword>
<dbReference type="OrthoDB" id="6141102at2759"/>
<dbReference type="InterPro" id="IPR046341">
    <property type="entry name" value="SET_dom_sf"/>
</dbReference>
<dbReference type="AlphaFoldDB" id="A0A1X7U063"/>
<dbReference type="eggNOG" id="KOG1079">
    <property type="taxonomic scope" value="Eukaryota"/>
</dbReference>
<sequence>AWTQYHRKIKHVAEGQATYQFNYQPCYHPGLPCDQECQCVSSNNFCEKYCNCNPDCTNRFPGCRCRSSCSTKHCPCFLAVRECDPDLCSTCGAGHNLEVKFTTCKNVSIQRGQKKHLLMAPSDVAGWGIFLKDGAEKNEFISEYCGEIISQDEADRRGKVYDKYMCSFLFNLNNGFAKSSEGSFSYFNKRIGYCDCFTYPGSHECSETRYLSMVGFTPNKMAATTFAALLYRENELLCLPDFLEDLILTRGLHWYQ</sequence>